<reference evidence="1" key="1">
    <citation type="journal article" date="2017" name="Science">
        <title>Giant viruses with an expanded complement of translation system components.</title>
        <authorList>
            <person name="Schulz F."/>
            <person name="Yutin N."/>
            <person name="Ivanova N.N."/>
            <person name="Ortega D.R."/>
            <person name="Lee T.K."/>
            <person name="Vierheilig J."/>
            <person name="Daims H."/>
            <person name="Horn M."/>
            <person name="Wagner M."/>
            <person name="Jensen G.J."/>
            <person name="Kyrpides N.C."/>
            <person name="Koonin E.V."/>
            <person name="Woyke T."/>
        </authorList>
    </citation>
    <scope>NUCLEOTIDE SEQUENCE</scope>
    <source>
        <strain evidence="1">HKV1</strain>
    </source>
</reference>
<dbReference type="EMBL" id="KY684105">
    <property type="protein sequence ID" value="ARF10932.1"/>
    <property type="molecule type" value="Genomic_DNA"/>
</dbReference>
<gene>
    <name evidence="1" type="ORF">Hokovirus_3_205</name>
</gene>
<name>A0A1V0SGT7_9VIRU</name>
<accession>A0A1V0SGT7</accession>
<protein>
    <submittedName>
        <fullName evidence="1">Uncharacterized protein</fullName>
    </submittedName>
</protein>
<organism evidence="1">
    <name type="scientific">Hokovirus HKV1</name>
    <dbReference type="NCBI Taxonomy" id="1977638"/>
    <lineage>
        <taxon>Viruses</taxon>
        <taxon>Varidnaviria</taxon>
        <taxon>Bamfordvirae</taxon>
        <taxon>Nucleocytoviricota</taxon>
        <taxon>Megaviricetes</taxon>
        <taxon>Imitervirales</taxon>
        <taxon>Mimiviridae</taxon>
        <taxon>Klosneuvirinae</taxon>
        <taxon>Hokovirus</taxon>
    </lineage>
</organism>
<proteinExistence type="predicted"/>
<sequence length="263" mass="31574">MIELQQNCHLDNDYPMDLLSFFDKYEPIDTLSEALEQATTLKQIYDNNKENDYDMELNNYDKYDFNKICHNGNKILSTRIQRFNHELLKLYFDYKNNKKETIKNILIKIRMVSDIILCHERQTCNNKNCIIMGLIDCIIDNIKHHFYTWPNTNEINVIIKQAQYFKKLSDYGLGRETYGQIYSEVKLRKNIAGKDWGKDIKKFVRKNIVQTRISLFNEERYKLYLLCTENKNIFNHTELTKILLRIFDATKYIIQYENITTIV</sequence>
<evidence type="ECO:0000313" key="1">
    <source>
        <dbReference type="EMBL" id="ARF10932.1"/>
    </source>
</evidence>